<keyword evidence="7" id="KW-1003">Cell membrane</keyword>
<dbReference type="InterPro" id="IPR003524">
    <property type="entry name" value="PNAcMuramoyl-5peptid_Trfase"/>
</dbReference>
<dbReference type="PROSITE" id="PS01348">
    <property type="entry name" value="MRAY_2"/>
    <property type="match status" value="1"/>
</dbReference>
<evidence type="ECO:0000256" key="3">
    <source>
        <dbReference type="ARBA" id="ARBA00022679"/>
    </source>
</evidence>
<dbReference type="Proteomes" id="UP001431656">
    <property type="component" value="Chromosome"/>
</dbReference>
<feature type="transmembrane region" description="Helical" evidence="7">
    <location>
        <begin position="279"/>
        <end position="301"/>
    </location>
</feature>
<keyword evidence="3 7" id="KW-0808">Transferase</keyword>
<feature type="transmembrane region" description="Helical" evidence="7">
    <location>
        <begin position="77"/>
        <end position="96"/>
    </location>
</feature>
<dbReference type="KEGG" id="broo:brsh051_05140"/>
<keyword evidence="7" id="KW-0131">Cell cycle</keyword>
<gene>
    <name evidence="7 10" type="primary">mraY</name>
    <name evidence="10" type="ORF">brsh051_05140</name>
</gene>
<dbReference type="PROSITE" id="PS01347">
    <property type="entry name" value="MRAY_1"/>
    <property type="match status" value="1"/>
</dbReference>
<dbReference type="GO" id="GO:0046872">
    <property type="term" value="F:metal ion binding"/>
    <property type="evidence" value="ECO:0007669"/>
    <property type="project" value="UniProtKB-KW"/>
</dbReference>
<feature type="transmembrane region" description="Helical" evidence="7">
    <location>
        <begin position="116"/>
        <end position="134"/>
    </location>
</feature>
<keyword evidence="5 7" id="KW-1133">Transmembrane helix</keyword>
<dbReference type="NCBIfam" id="TIGR00445">
    <property type="entry name" value="mraY"/>
    <property type="match status" value="1"/>
</dbReference>
<dbReference type="GO" id="GO:0071555">
    <property type="term" value="P:cell wall organization"/>
    <property type="evidence" value="ECO:0007669"/>
    <property type="project" value="UniProtKB-KW"/>
</dbReference>
<dbReference type="PANTHER" id="PTHR22926">
    <property type="entry name" value="PHOSPHO-N-ACETYLMURAMOYL-PENTAPEPTIDE-TRANSFERASE"/>
    <property type="match status" value="1"/>
</dbReference>
<evidence type="ECO:0000313" key="11">
    <source>
        <dbReference type="Proteomes" id="UP001431656"/>
    </source>
</evidence>
<keyword evidence="11" id="KW-1185">Reference proteome</keyword>
<dbReference type="GO" id="GO:0009252">
    <property type="term" value="P:peptidoglycan biosynthetic process"/>
    <property type="evidence" value="ECO:0007669"/>
    <property type="project" value="UniProtKB-UniRule"/>
</dbReference>
<evidence type="ECO:0000256" key="6">
    <source>
        <dbReference type="ARBA" id="ARBA00023136"/>
    </source>
</evidence>
<dbReference type="Pfam" id="PF10555">
    <property type="entry name" value="MraY_sig1"/>
    <property type="match status" value="1"/>
</dbReference>
<evidence type="ECO:0000256" key="4">
    <source>
        <dbReference type="ARBA" id="ARBA00022692"/>
    </source>
</evidence>
<proteinExistence type="inferred from homology"/>
<dbReference type="Pfam" id="PF00953">
    <property type="entry name" value="Glycos_transf_4"/>
    <property type="match status" value="1"/>
</dbReference>
<feature type="transmembrane region" description="Helical" evidence="7">
    <location>
        <begin position="253"/>
        <end position="273"/>
    </location>
</feature>
<keyword evidence="7 9" id="KW-0479">Metal-binding</keyword>
<feature type="binding site" evidence="9">
    <location>
        <position position="178"/>
    </location>
    <ligand>
        <name>Mg(2+)</name>
        <dbReference type="ChEBI" id="CHEBI:18420"/>
    </ligand>
</feature>
<evidence type="ECO:0000256" key="9">
    <source>
        <dbReference type="PIRSR" id="PIRSR600715-1"/>
    </source>
</evidence>
<dbReference type="EC" id="2.7.8.13" evidence="7 8"/>
<feature type="transmembrane region" description="Helical" evidence="7">
    <location>
        <begin position="185"/>
        <end position="204"/>
    </location>
</feature>
<evidence type="ECO:0000313" key="10">
    <source>
        <dbReference type="EMBL" id="BEH01233.1"/>
    </source>
</evidence>
<name>A0AAN0K607_9ACTN</name>
<dbReference type="AlphaFoldDB" id="A0AAN0K607"/>
<feature type="transmembrane region" description="Helical" evidence="7">
    <location>
        <begin position="333"/>
        <end position="354"/>
    </location>
</feature>
<feature type="transmembrane region" description="Helical" evidence="7">
    <location>
        <begin position="154"/>
        <end position="173"/>
    </location>
</feature>
<feature type="binding site" evidence="9">
    <location>
        <position position="257"/>
    </location>
    <ligand>
        <name>Mg(2+)</name>
        <dbReference type="ChEBI" id="CHEBI:18420"/>
    </ligand>
</feature>
<dbReference type="GO" id="GO:0051301">
    <property type="term" value="P:cell division"/>
    <property type="evidence" value="ECO:0007669"/>
    <property type="project" value="UniProtKB-KW"/>
</dbReference>
<dbReference type="InterPro" id="IPR000715">
    <property type="entry name" value="Glycosyl_transferase_4"/>
</dbReference>
<keyword evidence="4 7" id="KW-0812">Transmembrane</keyword>
<comment type="cofactor">
    <cofactor evidence="7 9">
        <name>Mg(2+)</name>
        <dbReference type="ChEBI" id="CHEBI:18420"/>
    </cofactor>
</comment>
<feature type="transmembrane region" description="Helical" evidence="7">
    <location>
        <begin position="227"/>
        <end position="246"/>
    </location>
</feature>
<keyword evidence="7" id="KW-0573">Peptidoglycan synthesis</keyword>
<dbReference type="RefSeq" id="WP_286267284.1">
    <property type="nucleotide sequence ID" value="NZ_AP028056.1"/>
</dbReference>
<reference evidence="10" key="1">
    <citation type="journal article" date="2024" name="Int. J. Syst. Evol. Microbiol.">
        <title>Brooklawnia propionicigenes sp. nov., a facultatively anaerobic, propionate-producing bacterium isolated from a methanogenic reactor treating waste from cattle farms.</title>
        <authorList>
            <person name="Akita Y."/>
            <person name="Ueki A."/>
            <person name="Tonouchi A."/>
            <person name="Sugawara Y."/>
            <person name="Honma S."/>
            <person name="Kaku N."/>
            <person name="Ueki K."/>
        </authorList>
    </citation>
    <scope>NUCLEOTIDE SEQUENCE</scope>
    <source>
        <strain evidence="10">SH051</strain>
    </source>
</reference>
<feature type="transmembrane region" description="Helical" evidence="7">
    <location>
        <begin position="48"/>
        <end position="71"/>
    </location>
</feature>
<keyword evidence="7" id="KW-0961">Cell wall biogenesis/degradation</keyword>
<evidence type="ECO:0000256" key="7">
    <source>
        <dbReference type="HAMAP-Rule" id="MF_00038"/>
    </source>
</evidence>
<comment type="subcellular location">
    <subcellularLocation>
        <location evidence="7">Cell membrane</location>
        <topology evidence="7">Multi-pass membrane protein</topology>
    </subcellularLocation>
    <subcellularLocation>
        <location evidence="1">Membrane</location>
        <topology evidence="1">Multi-pass membrane protein</topology>
    </subcellularLocation>
</comment>
<dbReference type="HAMAP" id="MF_00038">
    <property type="entry name" value="MraY"/>
    <property type="match status" value="1"/>
</dbReference>
<dbReference type="PANTHER" id="PTHR22926:SF5">
    <property type="entry name" value="PHOSPHO-N-ACETYLMURAMOYL-PENTAPEPTIDE-TRANSFERASE HOMOLOG"/>
    <property type="match status" value="1"/>
</dbReference>
<evidence type="ECO:0000256" key="2">
    <source>
        <dbReference type="ARBA" id="ARBA00005583"/>
    </source>
</evidence>
<comment type="function">
    <text evidence="7">Catalyzes the initial step of the lipid cycle reactions in the biosynthesis of the cell wall peptidoglycan: transfers peptidoglycan precursor phospho-MurNAc-pentapeptide from UDP-MurNAc-pentapeptide onto the lipid carrier undecaprenyl phosphate, yielding undecaprenyl-pyrophosphoryl-MurNAc-pentapeptide, known as lipid I.</text>
</comment>
<dbReference type="GO" id="GO:0008963">
    <property type="term" value="F:phospho-N-acetylmuramoyl-pentapeptide-transferase activity"/>
    <property type="evidence" value="ECO:0007669"/>
    <property type="project" value="UniProtKB-UniRule"/>
</dbReference>
<protein>
    <recommendedName>
        <fullName evidence="7 8">Phospho-N-acetylmuramoyl-pentapeptide-transferase</fullName>
        <ecNumber evidence="7 8">2.7.8.13</ecNumber>
    </recommendedName>
    <alternativeName>
        <fullName evidence="7">UDP-MurNAc-pentapeptide phosphotransferase</fullName>
    </alternativeName>
</protein>
<dbReference type="GO" id="GO:0005886">
    <property type="term" value="C:plasma membrane"/>
    <property type="evidence" value="ECO:0007669"/>
    <property type="project" value="UniProtKB-SubCell"/>
</dbReference>
<comment type="pathway">
    <text evidence="7">Cell wall biogenesis; peptidoglycan biosynthesis.</text>
</comment>
<keyword evidence="7 9" id="KW-0460">Magnesium</keyword>
<feature type="transmembrane region" description="Helical" evidence="7">
    <location>
        <begin position="6"/>
        <end position="27"/>
    </location>
</feature>
<keyword evidence="6 7" id="KW-0472">Membrane</keyword>
<keyword evidence="7" id="KW-0132">Cell division</keyword>
<sequence>MKLIIVAGVVALAGTLIGTRAFIGFLVRRGYGQFVRDDGPATHSAKRGTPTMGGLAIVLAVVLAYALAHLVNLELPSYSGLLLLGLLVACGLLGFIDDWTKISHKRSLGLTSRGKLLGQLVIGAAFGTAALFGPNAYGDTPASTAISFTRDIEWLRLPLVAAIVWMTFMVIASSNAVNLTDGVDGLATGALTMVFGAYTLINIWQRNQWCRPGSTAGPMCYQVRDPWDLAVISAALAAACFGFLWWNAKPAKIFMGDTGSLALGGAVGGLAILTRTELLLIIIGLLFVLEASSVAIQVSYFKLTHGKRVFKMAPLHHHFELLGWDEVTVVIRFWIICGVSVVTGLSVFYAQWILGQ</sequence>
<evidence type="ECO:0000256" key="5">
    <source>
        <dbReference type="ARBA" id="ARBA00022989"/>
    </source>
</evidence>
<comment type="catalytic activity">
    <reaction evidence="7">
        <text>UDP-N-acetyl-alpha-D-muramoyl-L-alanyl-gamma-D-glutamyl-meso-2,6-diaminopimeloyl-D-alanyl-D-alanine + di-trans,octa-cis-undecaprenyl phosphate = di-trans,octa-cis-undecaprenyl diphospho-N-acetyl-alpha-D-muramoyl-L-alanyl-D-glutamyl-meso-2,6-diaminopimeloyl-D-alanyl-D-alanine + UMP</text>
        <dbReference type="Rhea" id="RHEA:28386"/>
        <dbReference type="ChEBI" id="CHEBI:57865"/>
        <dbReference type="ChEBI" id="CHEBI:60392"/>
        <dbReference type="ChEBI" id="CHEBI:61386"/>
        <dbReference type="ChEBI" id="CHEBI:61387"/>
        <dbReference type="EC" id="2.7.8.13"/>
    </reaction>
</comment>
<dbReference type="InterPro" id="IPR018480">
    <property type="entry name" value="PNAcMuramoyl-5peptid_Trfase_CS"/>
</dbReference>
<dbReference type="EMBL" id="AP028056">
    <property type="protein sequence ID" value="BEH01233.1"/>
    <property type="molecule type" value="Genomic_DNA"/>
</dbReference>
<evidence type="ECO:0000256" key="8">
    <source>
        <dbReference type="NCBIfam" id="TIGR00445"/>
    </source>
</evidence>
<evidence type="ECO:0000256" key="1">
    <source>
        <dbReference type="ARBA" id="ARBA00004141"/>
    </source>
</evidence>
<dbReference type="CDD" id="cd06852">
    <property type="entry name" value="GT_MraY"/>
    <property type="match status" value="1"/>
</dbReference>
<keyword evidence="7" id="KW-0133">Cell shape</keyword>
<dbReference type="GO" id="GO:0008360">
    <property type="term" value="P:regulation of cell shape"/>
    <property type="evidence" value="ECO:0007669"/>
    <property type="project" value="UniProtKB-KW"/>
</dbReference>
<accession>A0AAN0K607</accession>
<organism evidence="10 11">
    <name type="scientific">Brooklawnia propionicigenes</name>
    <dbReference type="NCBI Taxonomy" id="3041175"/>
    <lineage>
        <taxon>Bacteria</taxon>
        <taxon>Bacillati</taxon>
        <taxon>Actinomycetota</taxon>
        <taxon>Actinomycetes</taxon>
        <taxon>Propionibacteriales</taxon>
        <taxon>Propionibacteriaceae</taxon>
        <taxon>Brooklawnia</taxon>
    </lineage>
</organism>
<comment type="similarity">
    <text evidence="2 7">Belongs to the glycosyltransferase 4 family. MraY subfamily.</text>
</comment>